<evidence type="ECO:0000313" key="2">
    <source>
        <dbReference type="EMBL" id="SHE44430.1"/>
    </source>
</evidence>
<dbReference type="OrthoDB" id="1366690at2"/>
<name>A0A1M4TIY7_9BACE</name>
<feature type="region of interest" description="Disordered" evidence="1">
    <location>
        <begin position="12"/>
        <end position="35"/>
    </location>
</feature>
<evidence type="ECO:0000313" key="3">
    <source>
        <dbReference type="Proteomes" id="UP000184509"/>
    </source>
</evidence>
<dbReference type="InterPro" id="IPR025591">
    <property type="entry name" value="RloB"/>
</dbReference>
<evidence type="ECO:0000256" key="1">
    <source>
        <dbReference type="SAM" id="MobiDB-lite"/>
    </source>
</evidence>
<gene>
    <name evidence="2" type="ORF">SAMN05444405_101379</name>
</gene>
<dbReference type="AlphaFoldDB" id="A0A1M4TIY7"/>
<sequence>MKIEIRDGIKHISLDNDQHEPQTSLRRRRGETPDLIRKAPTRSTLKKFLIVCEGKNTETSYFNQFRRPNVAIETVGLGYNTVSLVHKAIEIYSSKSDGDKPDEVWCVFDKDDFTNKMFSQAISMANEHNFFCAYSNQAFEYWLILHFVDHHGGLLHRNEYNEIINKHIKIFGASYAGKGSKIVTEHLFEILQSKDPATKRSRQDLAIERAKRIYSQKSNLLPANAESVTAVFKLVEEIVSN</sequence>
<accession>A0A1M4TIY7</accession>
<organism evidence="2 3">
    <name type="scientific">Bacteroides luti</name>
    <dbReference type="NCBI Taxonomy" id="1297750"/>
    <lineage>
        <taxon>Bacteria</taxon>
        <taxon>Pseudomonadati</taxon>
        <taxon>Bacteroidota</taxon>
        <taxon>Bacteroidia</taxon>
        <taxon>Bacteroidales</taxon>
        <taxon>Bacteroidaceae</taxon>
        <taxon>Bacteroides</taxon>
    </lineage>
</organism>
<protein>
    <submittedName>
        <fullName evidence="2">RloB-like protein</fullName>
    </submittedName>
</protein>
<proteinExistence type="predicted"/>
<dbReference type="Pfam" id="PF13707">
    <property type="entry name" value="RloB"/>
    <property type="match status" value="1"/>
</dbReference>
<dbReference type="STRING" id="1297750.SAMN05444405_101379"/>
<keyword evidence="3" id="KW-1185">Reference proteome</keyword>
<reference evidence="2 3" key="1">
    <citation type="submission" date="2016-11" db="EMBL/GenBank/DDBJ databases">
        <authorList>
            <person name="Jaros S."/>
            <person name="Januszkiewicz K."/>
            <person name="Wedrychowicz H."/>
        </authorList>
    </citation>
    <scope>NUCLEOTIDE SEQUENCE [LARGE SCALE GENOMIC DNA]</scope>
    <source>
        <strain evidence="2 3">DSM 26991</strain>
    </source>
</reference>
<dbReference type="EMBL" id="FQTV01000001">
    <property type="protein sequence ID" value="SHE44430.1"/>
    <property type="molecule type" value="Genomic_DNA"/>
</dbReference>
<dbReference type="RefSeq" id="WP_083547539.1">
    <property type="nucleotide sequence ID" value="NZ_FQTV01000001.1"/>
</dbReference>
<dbReference type="Proteomes" id="UP000184509">
    <property type="component" value="Unassembled WGS sequence"/>
</dbReference>